<keyword evidence="2" id="KW-0378">Hydrolase</keyword>
<evidence type="ECO:0000313" key="6">
    <source>
        <dbReference type="EMBL" id="GGO95252.1"/>
    </source>
</evidence>
<dbReference type="AlphaFoldDB" id="A0A917ZUY1"/>
<name>A0A917ZUY1_9ACTN</name>
<dbReference type="Proteomes" id="UP000641932">
    <property type="component" value="Unassembled WGS sequence"/>
</dbReference>
<gene>
    <name evidence="6" type="ORF">GCM10012280_52010</name>
</gene>
<protein>
    <submittedName>
        <fullName evidence="6">Transglycosylase</fullName>
    </submittedName>
</protein>
<dbReference type="PROSITE" id="PS51782">
    <property type="entry name" value="LYSM"/>
    <property type="match status" value="1"/>
</dbReference>
<feature type="signal peptide" evidence="4">
    <location>
        <begin position="1"/>
        <end position="21"/>
    </location>
</feature>
<dbReference type="SUPFAM" id="SSF54106">
    <property type="entry name" value="LysM domain"/>
    <property type="match status" value="1"/>
</dbReference>
<evidence type="ECO:0000259" key="5">
    <source>
        <dbReference type="PROSITE" id="PS51782"/>
    </source>
</evidence>
<reference evidence="6" key="2">
    <citation type="submission" date="2020-09" db="EMBL/GenBank/DDBJ databases">
        <authorList>
            <person name="Sun Q."/>
            <person name="Zhou Y."/>
        </authorList>
    </citation>
    <scope>NUCLEOTIDE SEQUENCE</scope>
    <source>
        <strain evidence="6">CGMCC 4.7201</strain>
    </source>
</reference>
<dbReference type="InterPro" id="IPR018392">
    <property type="entry name" value="LysM"/>
</dbReference>
<dbReference type="EMBL" id="BMMS01000025">
    <property type="protein sequence ID" value="GGO95252.1"/>
    <property type="molecule type" value="Genomic_DNA"/>
</dbReference>
<dbReference type="GO" id="GO:0016787">
    <property type="term" value="F:hydrolase activity"/>
    <property type="evidence" value="ECO:0007669"/>
    <property type="project" value="UniProtKB-KW"/>
</dbReference>
<dbReference type="PANTHER" id="PTHR34700:SF4">
    <property type="entry name" value="PHAGE-LIKE ELEMENT PBSX PROTEIN XKDP"/>
    <property type="match status" value="1"/>
</dbReference>
<evidence type="ECO:0000256" key="4">
    <source>
        <dbReference type="SAM" id="SignalP"/>
    </source>
</evidence>
<comment type="similarity">
    <text evidence="1">Belongs to the transglycosylase family. Rpf subfamily.</text>
</comment>
<sequence>MPILGAAVSAALLMSQQPAQADSGEAESTGRKVWDRIAECESSGNWTTNSGNNYYGGLQFGQPTWRAYGGLRYAPRADLATREQQIEVAKKVQRTQGWRAWPVCSSRAKTAETPEPRGEQAAAPRAEQRRSTANPGLRAHIGARPSATAMGAAEAAHMHMVEPGESLSRIAERHHVKGGWQHLYVLNKDVVGDNPDLIHPGTQLRLF</sequence>
<dbReference type="Pfam" id="PF06737">
    <property type="entry name" value="Transglycosylas"/>
    <property type="match status" value="1"/>
</dbReference>
<dbReference type="InterPro" id="IPR052196">
    <property type="entry name" value="Bact_Kbp"/>
</dbReference>
<reference evidence="6" key="1">
    <citation type="journal article" date="2014" name="Int. J. Syst. Evol. Microbiol.">
        <title>Complete genome sequence of Corynebacterium casei LMG S-19264T (=DSM 44701T), isolated from a smear-ripened cheese.</title>
        <authorList>
            <consortium name="US DOE Joint Genome Institute (JGI-PGF)"/>
            <person name="Walter F."/>
            <person name="Albersmeier A."/>
            <person name="Kalinowski J."/>
            <person name="Ruckert C."/>
        </authorList>
    </citation>
    <scope>NUCLEOTIDE SEQUENCE</scope>
    <source>
        <strain evidence="6">CGMCC 4.7201</strain>
    </source>
</reference>
<dbReference type="InterPro" id="IPR036779">
    <property type="entry name" value="LysM_dom_sf"/>
</dbReference>
<feature type="chain" id="PRO_5036689837" evidence="4">
    <location>
        <begin position="22"/>
        <end position="207"/>
    </location>
</feature>
<dbReference type="InterPro" id="IPR010618">
    <property type="entry name" value="RPF"/>
</dbReference>
<dbReference type="Gene3D" id="3.10.350.10">
    <property type="entry name" value="LysM domain"/>
    <property type="match status" value="1"/>
</dbReference>
<evidence type="ECO:0000256" key="3">
    <source>
        <dbReference type="SAM" id="MobiDB-lite"/>
    </source>
</evidence>
<comment type="caution">
    <text evidence="6">The sequence shown here is derived from an EMBL/GenBank/DDBJ whole genome shotgun (WGS) entry which is preliminary data.</text>
</comment>
<feature type="domain" description="LysM" evidence="5">
    <location>
        <begin position="157"/>
        <end position="206"/>
    </location>
</feature>
<dbReference type="CDD" id="cd13925">
    <property type="entry name" value="RPF"/>
    <property type="match status" value="1"/>
</dbReference>
<proteinExistence type="inferred from homology"/>
<evidence type="ECO:0000256" key="1">
    <source>
        <dbReference type="ARBA" id="ARBA00010830"/>
    </source>
</evidence>
<dbReference type="Gene3D" id="1.10.530.10">
    <property type="match status" value="1"/>
</dbReference>
<dbReference type="InterPro" id="IPR023346">
    <property type="entry name" value="Lysozyme-like_dom_sf"/>
</dbReference>
<dbReference type="SUPFAM" id="SSF53955">
    <property type="entry name" value="Lysozyme-like"/>
    <property type="match status" value="1"/>
</dbReference>
<dbReference type="PANTHER" id="PTHR34700">
    <property type="entry name" value="POTASSIUM BINDING PROTEIN KBP"/>
    <property type="match status" value="1"/>
</dbReference>
<evidence type="ECO:0000313" key="7">
    <source>
        <dbReference type="Proteomes" id="UP000641932"/>
    </source>
</evidence>
<accession>A0A917ZUY1</accession>
<keyword evidence="7" id="KW-1185">Reference proteome</keyword>
<feature type="region of interest" description="Disordered" evidence="3">
    <location>
        <begin position="106"/>
        <end position="140"/>
    </location>
</feature>
<keyword evidence="4" id="KW-0732">Signal</keyword>
<organism evidence="6 7">
    <name type="scientific">Wenjunlia tyrosinilytica</name>
    <dbReference type="NCBI Taxonomy" id="1544741"/>
    <lineage>
        <taxon>Bacteria</taxon>
        <taxon>Bacillati</taxon>
        <taxon>Actinomycetota</taxon>
        <taxon>Actinomycetes</taxon>
        <taxon>Kitasatosporales</taxon>
        <taxon>Streptomycetaceae</taxon>
        <taxon>Wenjunlia</taxon>
    </lineage>
</organism>
<evidence type="ECO:0000256" key="2">
    <source>
        <dbReference type="ARBA" id="ARBA00022801"/>
    </source>
</evidence>
<feature type="compositionally biased region" description="Basic and acidic residues" evidence="3">
    <location>
        <begin position="109"/>
        <end position="118"/>
    </location>
</feature>
<dbReference type="Pfam" id="PF01476">
    <property type="entry name" value="LysM"/>
    <property type="match status" value="1"/>
</dbReference>